<reference evidence="1 2" key="1">
    <citation type="submission" date="2016-10" db="EMBL/GenBank/DDBJ databases">
        <authorList>
            <person name="de Groot N.N."/>
        </authorList>
    </citation>
    <scope>NUCLEOTIDE SEQUENCE [LARGE SCALE GENOMIC DNA]</scope>
    <source>
        <strain evidence="1 2">Nl18</strain>
    </source>
</reference>
<sequence>MSNLFLSHSRVDELQAVTIKEWFLGKGWDVFLDFDWGA</sequence>
<accession>A0A1H8G4J1</accession>
<evidence type="ECO:0008006" key="3">
    <source>
        <dbReference type="Google" id="ProtNLM"/>
    </source>
</evidence>
<dbReference type="Proteomes" id="UP000183898">
    <property type="component" value="Unassembled WGS sequence"/>
</dbReference>
<dbReference type="AlphaFoldDB" id="A0A1H8G4J1"/>
<dbReference type="EMBL" id="FOCT01000004">
    <property type="protein sequence ID" value="SEN38926.1"/>
    <property type="molecule type" value="Genomic_DNA"/>
</dbReference>
<organism evidence="1 2">
    <name type="scientific">Nitrosospira multiformis</name>
    <dbReference type="NCBI Taxonomy" id="1231"/>
    <lineage>
        <taxon>Bacteria</taxon>
        <taxon>Pseudomonadati</taxon>
        <taxon>Pseudomonadota</taxon>
        <taxon>Betaproteobacteria</taxon>
        <taxon>Nitrosomonadales</taxon>
        <taxon>Nitrosomonadaceae</taxon>
        <taxon>Nitrosospira</taxon>
    </lineage>
</organism>
<gene>
    <name evidence="1" type="ORF">SAMN05216404_10494</name>
</gene>
<proteinExistence type="predicted"/>
<evidence type="ECO:0000313" key="2">
    <source>
        <dbReference type="Proteomes" id="UP000183898"/>
    </source>
</evidence>
<name>A0A1H8G4J1_9PROT</name>
<evidence type="ECO:0000313" key="1">
    <source>
        <dbReference type="EMBL" id="SEN38926.1"/>
    </source>
</evidence>
<protein>
    <recommendedName>
        <fullName evidence="3">TIR domain-containing protein</fullName>
    </recommendedName>
</protein>